<evidence type="ECO:0000313" key="10">
    <source>
        <dbReference type="Proteomes" id="UP000184052"/>
    </source>
</evidence>
<keyword evidence="6 8" id="KW-1133">Transmembrane helix</keyword>
<evidence type="ECO:0000256" key="7">
    <source>
        <dbReference type="ARBA" id="ARBA00023136"/>
    </source>
</evidence>
<keyword evidence="5 8" id="KW-0812">Transmembrane</keyword>
<evidence type="ECO:0000313" key="9">
    <source>
        <dbReference type="EMBL" id="SHJ21340.1"/>
    </source>
</evidence>
<feature type="transmembrane region" description="Helical" evidence="8">
    <location>
        <begin position="68"/>
        <end position="90"/>
    </location>
</feature>
<dbReference type="Gene3D" id="1.20.1530.20">
    <property type="match status" value="2"/>
</dbReference>
<dbReference type="InterPro" id="IPR038770">
    <property type="entry name" value="Na+/solute_symporter_sf"/>
</dbReference>
<name>A0A1M6HGI8_9FIRM</name>
<dbReference type="STRING" id="1121476.SAMN02745751_02012"/>
<dbReference type="Proteomes" id="UP000184052">
    <property type="component" value="Unassembled WGS sequence"/>
</dbReference>
<evidence type="ECO:0008006" key="11">
    <source>
        <dbReference type="Google" id="ProtNLM"/>
    </source>
</evidence>
<dbReference type="GO" id="GO:0005886">
    <property type="term" value="C:plasma membrane"/>
    <property type="evidence" value="ECO:0007669"/>
    <property type="project" value="UniProtKB-SubCell"/>
</dbReference>
<dbReference type="AlphaFoldDB" id="A0A1M6HGI8"/>
<keyword evidence="7 8" id="KW-0472">Membrane</keyword>
<gene>
    <name evidence="9" type="ORF">SAMN02745751_02012</name>
</gene>
<keyword evidence="4" id="KW-1003">Cell membrane</keyword>
<accession>A0A1M6HGI8</accession>
<keyword evidence="10" id="KW-1185">Reference proteome</keyword>
<evidence type="ECO:0000256" key="1">
    <source>
        <dbReference type="ARBA" id="ARBA00004651"/>
    </source>
</evidence>
<evidence type="ECO:0000256" key="5">
    <source>
        <dbReference type="ARBA" id="ARBA00022692"/>
    </source>
</evidence>
<feature type="transmembrane region" description="Helical" evidence="8">
    <location>
        <begin position="132"/>
        <end position="154"/>
    </location>
</feature>
<feature type="transmembrane region" description="Helical" evidence="8">
    <location>
        <begin position="202"/>
        <end position="223"/>
    </location>
</feature>
<evidence type="ECO:0000256" key="6">
    <source>
        <dbReference type="ARBA" id="ARBA00022989"/>
    </source>
</evidence>
<dbReference type="GO" id="GO:0055085">
    <property type="term" value="P:transmembrane transport"/>
    <property type="evidence" value="ECO:0007669"/>
    <property type="project" value="InterPro"/>
</dbReference>
<comment type="subcellular location">
    <subcellularLocation>
        <location evidence="1">Cell membrane</location>
        <topology evidence="1">Multi-pass membrane protein</topology>
    </subcellularLocation>
</comment>
<comment type="similarity">
    <text evidence="2">Belongs to the auxin efflux carrier (TC 2.A.69) family.</text>
</comment>
<dbReference type="EMBL" id="FQZL01000013">
    <property type="protein sequence ID" value="SHJ21340.1"/>
    <property type="molecule type" value="Genomic_DNA"/>
</dbReference>
<dbReference type="OrthoDB" id="9794315at2"/>
<dbReference type="RefSeq" id="WP_073049453.1">
    <property type="nucleotide sequence ID" value="NZ_FQZL01000013.1"/>
</dbReference>
<evidence type="ECO:0000256" key="3">
    <source>
        <dbReference type="ARBA" id="ARBA00022448"/>
    </source>
</evidence>
<feature type="transmembrane region" description="Helical" evidence="8">
    <location>
        <begin position="235"/>
        <end position="255"/>
    </location>
</feature>
<dbReference type="InterPro" id="IPR004776">
    <property type="entry name" value="Mem_transp_PIN-like"/>
</dbReference>
<organism evidence="9 10">
    <name type="scientific">Dethiosulfatibacter aminovorans DSM 17477</name>
    <dbReference type="NCBI Taxonomy" id="1121476"/>
    <lineage>
        <taxon>Bacteria</taxon>
        <taxon>Bacillati</taxon>
        <taxon>Bacillota</taxon>
        <taxon>Tissierellia</taxon>
        <taxon>Dethiosulfatibacter</taxon>
    </lineage>
</organism>
<evidence type="ECO:0000256" key="2">
    <source>
        <dbReference type="ARBA" id="ARBA00010145"/>
    </source>
</evidence>
<dbReference type="PANTHER" id="PTHR36838">
    <property type="entry name" value="AUXIN EFFLUX CARRIER FAMILY PROTEIN"/>
    <property type="match status" value="1"/>
</dbReference>
<evidence type="ECO:0000256" key="4">
    <source>
        <dbReference type="ARBA" id="ARBA00022475"/>
    </source>
</evidence>
<sequence>MEYFILSTNVLFPVLVMIVIGYILKKTGLADEDFVSKSSTLVFKVALPAAMFYNTVNSKTEFNFDMDTWEFLIVTCGCLLATFFAAFYIAKKSKWDSKTKGAFVQGAYRSNYVIIGYVIIENLFGDIAMLKMSLLAVFVIPLYNILAVVILTIYNPNNKEINIGGIIGNIARNPLIIGIMTGFIFKTMNIPIPVFANNTLSLLKGIATPLALINIGSMFSVNIDIGYRKPMLTAVAIKTILKPLLFTALAVALGFRDHTLGVMFIVFATPTAASSFIMAKAMNSNETLASNIVVISTTISFITIFTGISVLKYLGLF</sequence>
<dbReference type="PANTHER" id="PTHR36838:SF4">
    <property type="entry name" value="AUXIN EFFLUX CARRIER FAMILY PROTEIN"/>
    <property type="match status" value="1"/>
</dbReference>
<feature type="transmembrane region" description="Helical" evidence="8">
    <location>
        <begin position="291"/>
        <end position="314"/>
    </location>
</feature>
<proteinExistence type="inferred from homology"/>
<keyword evidence="3" id="KW-0813">Transport</keyword>
<dbReference type="Pfam" id="PF03547">
    <property type="entry name" value="Mem_trans"/>
    <property type="match status" value="2"/>
</dbReference>
<feature type="transmembrane region" description="Helical" evidence="8">
    <location>
        <begin position="261"/>
        <end position="279"/>
    </location>
</feature>
<evidence type="ECO:0000256" key="8">
    <source>
        <dbReference type="SAM" id="Phobius"/>
    </source>
</evidence>
<feature type="transmembrane region" description="Helical" evidence="8">
    <location>
        <begin position="6"/>
        <end position="24"/>
    </location>
</feature>
<protein>
    <recommendedName>
        <fullName evidence="11">AEC family transporter</fullName>
    </recommendedName>
</protein>
<reference evidence="9 10" key="1">
    <citation type="submission" date="2016-11" db="EMBL/GenBank/DDBJ databases">
        <authorList>
            <person name="Jaros S."/>
            <person name="Januszkiewicz K."/>
            <person name="Wedrychowicz H."/>
        </authorList>
    </citation>
    <scope>NUCLEOTIDE SEQUENCE [LARGE SCALE GENOMIC DNA]</scope>
    <source>
        <strain evidence="9 10">DSM 17477</strain>
    </source>
</reference>